<dbReference type="KEGG" id="cbx:Cenrod_1247"/>
<dbReference type="STRING" id="946483.Cenrod_1247"/>
<name>U5NB03_9BURK</name>
<dbReference type="HOGENOM" id="CLU_2421537_0_0_4"/>
<dbReference type="EMBL" id="CP004885">
    <property type="protein sequence ID" value="AGX87339.1"/>
    <property type="molecule type" value="Genomic_DNA"/>
</dbReference>
<evidence type="ECO:0000313" key="1">
    <source>
        <dbReference type="EMBL" id="AGX87339.1"/>
    </source>
</evidence>
<protein>
    <submittedName>
        <fullName evidence="1">Uncharacterized protein</fullName>
    </submittedName>
</protein>
<keyword evidence="2" id="KW-1185">Reference proteome</keyword>
<reference evidence="1 2" key="1">
    <citation type="journal article" date="2013" name="Genome Biol.">
        <title>Genomic analysis reveals key aspects of prokaryotic symbiosis in the phototrophic consortium "Chlorochromatium aggregatum".</title>
        <authorList>
            <person name="Liu Z."/>
            <person name="Muller J."/>
            <person name="Li T."/>
            <person name="Alvey R.M."/>
            <person name="Vogl K."/>
            <person name="Frigaard N.U."/>
            <person name="Rockwell N.C."/>
            <person name="Boyd E.S."/>
            <person name="Tomsho L.P."/>
            <person name="Schuster S.C."/>
            <person name="Henke P."/>
            <person name="Rohde M."/>
            <person name="Overmann J."/>
            <person name="Bryant D.A."/>
        </authorList>
    </citation>
    <scope>NUCLEOTIDE SEQUENCE [LARGE SCALE GENOMIC DNA]</scope>
    <source>
        <strain evidence="1">CR</strain>
    </source>
</reference>
<organism evidence="1 2">
    <name type="scientific">Candidatus Symbiobacter mobilis CR</name>
    <dbReference type="NCBI Taxonomy" id="946483"/>
    <lineage>
        <taxon>Bacteria</taxon>
        <taxon>Pseudomonadati</taxon>
        <taxon>Pseudomonadota</taxon>
        <taxon>Betaproteobacteria</taxon>
        <taxon>Burkholderiales</taxon>
        <taxon>Comamonadaceae</taxon>
    </lineage>
</organism>
<proteinExistence type="predicted"/>
<gene>
    <name evidence="1" type="ORF">Cenrod_1247</name>
</gene>
<dbReference type="AlphaFoldDB" id="U5NB03"/>
<evidence type="ECO:0000313" key="2">
    <source>
        <dbReference type="Proteomes" id="UP000017184"/>
    </source>
</evidence>
<dbReference type="Proteomes" id="UP000017184">
    <property type="component" value="Chromosome"/>
</dbReference>
<sequence length="91" mass="9841">MQPNPTPTPRHVTTTTGSGTAVEKWPASLDYTRFVAELRNYLQGDNPTRAVTGATARAAPSAAWQAVWANPLRQRTGAAIVPFGRFCRLAC</sequence>
<accession>U5NB03</accession>